<dbReference type="CDD" id="cd00207">
    <property type="entry name" value="fer2"/>
    <property type="match status" value="1"/>
</dbReference>
<dbReference type="Gene3D" id="3.10.20.30">
    <property type="match status" value="1"/>
</dbReference>
<proteinExistence type="predicted"/>
<accession>A0A5A9W1W3</accession>
<gene>
    <name evidence="2" type="ORF">E1H14_12745</name>
</gene>
<dbReference type="RefSeq" id="WP_149391868.1">
    <property type="nucleotide sequence ID" value="NZ_SMRS01000013.1"/>
</dbReference>
<dbReference type="Pfam" id="PF00111">
    <property type="entry name" value="Fer2"/>
    <property type="match status" value="1"/>
</dbReference>
<dbReference type="OrthoDB" id="9133614at2"/>
<reference evidence="2 3" key="1">
    <citation type="submission" date="2019-03" db="EMBL/GenBank/DDBJ databases">
        <title>Nitrincola sp. nov. isolated from an Indian soda lake.</title>
        <authorList>
            <person name="Joshi A."/>
            <person name="Thite S.V."/>
            <person name="Joseph N."/>
            <person name="Dhotre D."/>
            <person name="Moorthy M."/>
            <person name="Shouche Y.S."/>
        </authorList>
    </citation>
    <scope>NUCLEOTIDE SEQUENCE [LARGE SCALE GENOMIC DNA]</scope>
    <source>
        <strain evidence="2 3">MEB193</strain>
    </source>
</reference>
<comment type="caution">
    <text evidence="2">The sequence shown here is derived from an EMBL/GenBank/DDBJ whole genome shotgun (WGS) entry which is preliminary data.</text>
</comment>
<dbReference type="EMBL" id="SMRS01000013">
    <property type="protein sequence ID" value="KAA0873541.1"/>
    <property type="molecule type" value="Genomic_DNA"/>
</dbReference>
<organism evidence="2 3">
    <name type="scientific">Nitrincola tapanii</name>
    <dbReference type="NCBI Taxonomy" id="1708751"/>
    <lineage>
        <taxon>Bacteria</taxon>
        <taxon>Pseudomonadati</taxon>
        <taxon>Pseudomonadota</taxon>
        <taxon>Gammaproteobacteria</taxon>
        <taxon>Oceanospirillales</taxon>
        <taxon>Oceanospirillaceae</taxon>
        <taxon>Nitrincola</taxon>
    </lineage>
</organism>
<dbReference type="SUPFAM" id="SSF54292">
    <property type="entry name" value="2Fe-2S ferredoxin-like"/>
    <property type="match status" value="1"/>
</dbReference>
<dbReference type="PROSITE" id="PS00197">
    <property type="entry name" value="2FE2S_FER_1"/>
    <property type="match status" value="1"/>
</dbReference>
<dbReference type="AlphaFoldDB" id="A0A5A9W1W3"/>
<dbReference type="Proteomes" id="UP000325302">
    <property type="component" value="Unassembled WGS sequence"/>
</dbReference>
<dbReference type="InterPro" id="IPR006058">
    <property type="entry name" value="2Fe2S_fd_BS"/>
</dbReference>
<keyword evidence="3" id="KW-1185">Reference proteome</keyword>
<sequence length="103" mass="11296">MERISIHVVNRDLRFQIPAGQVLLPAMEKTGCQAIAVGCRGGGCGLCKIRVLEGEYQSKRMSRAHITPEEEAAGIVLACRILPTSELVLEADWYQASVEKKEA</sequence>
<dbReference type="InterPro" id="IPR001041">
    <property type="entry name" value="2Fe-2S_ferredoxin-type"/>
</dbReference>
<evidence type="ECO:0000259" key="1">
    <source>
        <dbReference type="PROSITE" id="PS51085"/>
    </source>
</evidence>
<dbReference type="PROSITE" id="PS51085">
    <property type="entry name" value="2FE2S_FER_2"/>
    <property type="match status" value="1"/>
</dbReference>
<evidence type="ECO:0000313" key="2">
    <source>
        <dbReference type="EMBL" id="KAA0873541.1"/>
    </source>
</evidence>
<name>A0A5A9W1W3_9GAMM</name>
<protein>
    <submittedName>
        <fullName evidence="2">2Fe-2S iron-sulfur cluster binding domain-containing protein</fullName>
    </submittedName>
</protein>
<feature type="domain" description="2Fe-2S ferredoxin-type" evidence="1">
    <location>
        <begin position="2"/>
        <end position="95"/>
    </location>
</feature>
<dbReference type="InterPro" id="IPR036010">
    <property type="entry name" value="2Fe-2S_ferredoxin-like_sf"/>
</dbReference>
<dbReference type="GO" id="GO:0051537">
    <property type="term" value="F:2 iron, 2 sulfur cluster binding"/>
    <property type="evidence" value="ECO:0007669"/>
    <property type="project" value="InterPro"/>
</dbReference>
<dbReference type="InterPro" id="IPR012675">
    <property type="entry name" value="Beta-grasp_dom_sf"/>
</dbReference>
<evidence type="ECO:0000313" key="3">
    <source>
        <dbReference type="Proteomes" id="UP000325302"/>
    </source>
</evidence>